<gene>
    <name evidence="11" type="ORF">CSUI_003526</name>
</gene>
<evidence type="ECO:0000313" key="11">
    <source>
        <dbReference type="EMBL" id="PHJ22626.1"/>
    </source>
</evidence>
<dbReference type="PANTHER" id="PTHR22811">
    <property type="entry name" value="TRANSMEMBRANE EMP24 DOMAIN-CONTAINING PROTEIN"/>
    <property type="match status" value="1"/>
</dbReference>
<protein>
    <submittedName>
        <fullName evidence="11">Transmembrane protein</fullName>
    </submittedName>
</protein>
<evidence type="ECO:0000256" key="2">
    <source>
        <dbReference type="ARBA" id="ARBA00007104"/>
    </source>
</evidence>
<evidence type="ECO:0000256" key="7">
    <source>
        <dbReference type="RuleBase" id="RU003827"/>
    </source>
</evidence>
<dbReference type="SMART" id="SM01190">
    <property type="entry name" value="EMP24_GP25L"/>
    <property type="match status" value="1"/>
</dbReference>
<feature type="domain" description="GOLD" evidence="10">
    <location>
        <begin position="77"/>
        <end position="190"/>
    </location>
</feature>
<reference evidence="11 12" key="1">
    <citation type="journal article" date="2017" name="Int. J. Parasitol.">
        <title>The genome of the protozoan parasite Cystoisospora suis and a reverse vaccinology approach to identify vaccine candidates.</title>
        <authorList>
            <person name="Palmieri N."/>
            <person name="Shrestha A."/>
            <person name="Ruttkowski B."/>
            <person name="Beck T."/>
            <person name="Vogl C."/>
            <person name="Tomley F."/>
            <person name="Blake D.P."/>
            <person name="Joachim A."/>
        </authorList>
    </citation>
    <scope>NUCLEOTIDE SEQUENCE [LARGE SCALE GENOMIC DNA]</scope>
    <source>
        <strain evidence="11 12">Wien I</strain>
    </source>
</reference>
<feature type="coiled-coil region" evidence="8">
    <location>
        <begin position="181"/>
        <end position="210"/>
    </location>
</feature>
<keyword evidence="5 9" id="KW-1133">Transmembrane helix</keyword>
<proteinExistence type="inferred from homology"/>
<evidence type="ECO:0000256" key="4">
    <source>
        <dbReference type="ARBA" id="ARBA00022729"/>
    </source>
</evidence>
<dbReference type="PROSITE" id="PS50866">
    <property type="entry name" value="GOLD"/>
    <property type="match status" value="1"/>
</dbReference>
<evidence type="ECO:0000256" key="8">
    <source>
        <dbReference type="SAM" id="Coils"/>
    </source>
</evidence>
<comment type="similarity">
    <text evidence="2 7">Belongs to the EMP24/GP25L family.</text>
</comment>
<evidence type="ECO:0000256" key="3">
    <source>
        <dbReference type="ARBA" id="ARBA00022692"/>
    </source>
</evidence>
<keyword evidence="4" id="KW-0732">Signal</keyword>
<feature type="transmembrane region" description="Helical" evidence="9">
    <location>
        <begin position="223"/>
        <end position="246"/>
    </location>
</feature>
<keyword evidence="3 7" id="KW-0812">Transmembrane</keyword>
<dbReference type="VEuPathDB" id="ToxoDB:CSUI_003526"/>
<dbReference type="InterPro" id="IPR015720">
    <property type="entry name" value="Emp24-like"/>
</dbReference>
<evidence type="ECO:0000313" key="12">
    <source>
        <dbReference type="Proteomes" id="UP000221165"/>
    </source>
</evidence>
<dbReference type="GeneID" id="94426933"/>
<evidence type="ECO:0000256" key="1">
    <source>
        <dbReference type="ARBA" id="ARBA00004479"/>
    </source>
</evidence>
<dbReference type="GO" id="GO:0016020">
    <property type="term" value="C:membrane"/>
    <property type="evidence" value="ECO:0007669"/>
    <property type="project" value="UniProtKB-SubCell"/>
</dbReference>
<comment type="subcellular location">
    <subcellularLocation>
        <location evidence="1 7">Membrane</location>
        <topology evidence="1 7">Single-pass type I membrane protein</topology>
    </subcellularLocation>
</comment>
<evidence type="ECO:0000256" key="5">
    <source>
        <dbReference type="ARBA" id="ARBA00022989"/>
    </source>
</evidence>
<dbReference type="Proteomes" id="UP000221165">
    <property type="component" value="Unassembled WGS sequence"/>
</dbReference>
<sequence>MSSFASLFRCIATCSFACKEMSSSSAPFSPARLARRKTSHLPVFSCALFLLLSFTSNILPHITGASAAYFYVQESQDKCFIESVPVGVALTVTYKNPDNPGVTCSIIFKDPGGRSVFSKEVLPTEPEGKVSHMTATAGEYKICISCVSSKWFNTQLLKWSVSIELGDTDINLEELAKKDQVDSLQLKLQAISKRLETMQAENEYERVQEERFQRTNESINSRVVWFSVLQLLLLCGTTLLSVFYLIRYFHSQKII</sequence>
<accession>A0A2C6L573</accession>
<comment type="caution">
    <text evidence="11">The sequence shown here is derived from an EMBL/GenBank/DDBJ whole genome shotgun (WGS) entry which is preliminary data.</text>
</comment>
<dbReference type="OrthoDB" id="3427at2759"/>
<evidence type="ECO:0000259" key="10">
    <source>
        <dbReference type="PROSITE" id="PS50866"/>
    </source>
</evidence>
<dbReference type="EMBL" id="MIGC01001593">
    <property type="protein sequence ID" value="PHJ22626.1"/>
    <property type="molecule type" value="Genomic_DNA"/>
</dbReference>
<organism evidence="11 12">
    <name type="scientific">Cystoisospora suis</name>
    <dbReference type="NCBI Taxonomy" id="483139"/>
    <lineage>
        <taxon>Eukaryota</taxon>
        <taxon>Sar</taxon>
        <taxon>Alveolata</taxon>
        <taxon>Apicomplexa</taxon>
        <taxon>Conoidasida</taxon>
        <taxon>Coccidia</taxon>
        <taxon>Eucoccidiorida</taxon>
        <taxon>Eimeriorina</taxon>
        <taxon>Sarcocystidae</taxon>
        <taxon>Cystoisospora</taxon>
    </lineage>
</organism>
<evidence type="ECO:0000256" key="9">
    <source>
        <dbReference type="SAM" id="Phobius"/>
    </source>
</evidence>
<name>A0A2C6L573_9APIC</name>
<dbReference type="RefSeq" id="XP_067924303.1">
    <property type="nucleotide sequence ID" value="XM_068063722.1"/>
</dbReference>
<keyword evidence="12" id="KW-1185">Reference proteome</keyword>
<keyword evidence="6 9" id="KW-0472">Membrane</keyword>
<dbReference type="InterPro" id="IPR009038">
    <property type="entry name" value="GOLD_dom"/>
</dbReference>
<keyword evidence="8" id="KW-0175">Coiled coil</keyword>
<evidence type="ECO:0000256" key="6">
    <source>
        <dbReference type="ARBA" id="ARBA00023136"/>
    </source>
</evidence>
<dbReference type="AlphaFoldDB" id="A0A2C6L573"/>
<dbReference type="Pfam" id="PF01105">
    <property type="entry name" value="EMP24_GP25L"/>
    <property type="match status" value="1"/>
</dbReference>